<feature type="non-terminal residue" evidence="2">
    <location>
        <position position="82"/>
    </location>
</feature>
<proteinExistence type="predicted"/>
<accession>A0ABQ9NEV1</accession>
<feature type="non-terminal residue" evidence="2">
    <location>
        <position position="1"/>
    </location>
</feature>
<evidence type="ECO:0000259" key="1">
    <source>
        <dbReference type="Pfam" id="PF00571"/>
    </source>
</evidence>
<dbReference type="InterPro" id="IPR046342">
    <property type="entry name" value="CBS_dom_sf"/>
</dbReference>
<dbReference type="SUPFAM" id="SSF54631">
    <property type="entry name" value="CBS-domain pair"/>
    <property type="match status" value="1"/>
</dbReference>
<dbReference type="Pfam" id="PF00571">
    <property type="entry name" value="CBS"/>
    <property type="match status" value="1"/>
</dbReference>
<dbReference type="Gene3D" id="3.10.580.10">
    <property type="entry name" value="CBS-domain"/>
    <property type="match status" value="1"/>
</dbReference>
<name>A0ABQ9NEV1_9PEZI</name>
<dbReference type="Proteomes" id="UP001172684">
    <property type="component" value="Unassembled WGS sequence"/>
</dbReference>
<keyword evidence="3" id="KW-1185">Reference proteome</keyword>
<comment type="caution">
    <text evidence="2">The sequence shown here is derived from an EMBL/GenBank/DDBJ whole genome shotgun (WGS) entry which is preliminary data.</text>
</comment>
<evidence type="ECO:0000313" key="2">
    <source>
        <dbReference type="EMBL" id="KAJ9633315.1"/>
    </source>
</evidence>
<gene>
    <name evidence="2" type="ORF">H2201_009370</name>
</gene>
<reference evidence="2" key="1">
    <citation type="submission" date="2022-10" db="EMBL/GenBank/DDBJ databases">
        <title>Culturing micro-colonial fungi from biological soil crusts in the Mojave desert and describing Neophaeococcomyces mojavensis, and introducing the new genera and species Taxawa tesnikishii.</title>
        <authorList>
            <person name="Kurbessoian T."/>
            <person name="Stajich J.E."/>
        </authorList>
    </citation>
    <scope>NUCLEOTIDE SEQUENCE</scope>
    <source>
        <strain evidence="2">TK_1</strain>
    </source>
</reference>
<protein>
    <recommendedName>
        <fullName evidence="1">CBS domain-containing protein</fullName>
    </recommendedName>
</protein>
<evidence type="ECO:0000313" key="3">
    <source>
        <dbReference type="Proteomes" id="UP001172684"/>
    </source>
</evidence>
<feature type="domain" description="CBS" evidence="1">
    <location>
        <begin position="50"/>
        <end position="82"/>
    </location>
</feature>
<dbReference type="EMBL" id="JAPDRL010001221">
    <property type="protein sequence ID" value="KAJ9633315.1"/>
    <property type="molecule type" value="Genomic_DNA"/>
</dbReference>
<sequence>ARLGFSRADLDEALSQRGELLDISKEDLEDIVLAAELRASLRRFGDVSCADVMSRDVVTVQEQDPLDYAIRLFDKHRLQALP</sequence>
<dbReference type="InterPro" id="IPR000644">
    <property type="entry name" value="CBS_dom"/>
</dbReference>
<organism evidence="2 3">
    <name type="scientific">Coniosporium apollinis</name>
    <dbReference type="NCBI Taxonomy" id="61459"/>
    <lineage>
        <taxon>Eukaryota</taxon>
        <taxon>Fungi</taxon>
        <taxon>Dikarya</taxon>
        <taxon>Ascomycota</taxon>
        <taxon>Pezizomycotina</taxon>
        <taxon>Dothideomycetes</taxon>
        <taxon>Dothideomycetes incertae sedis</taxon>
        <taxon>Coniosporium</taxon>
    </lineage>
</organism>